<gene>
    <name evidence="1" type="primary">hob1_2</name>
    <name evidence="1" type="ORF">LPJ66_003793</name>
</gene>
<proteinExistence type="predicted"/>
<evidence type="ECO:0000313" key="1">
    <source>
        <dbReference type="EMBL" id="KAJ1896766.1"/>
    </source>
</evidence>
<dbReference type="EMBL" id="JANBPG010000407">
    <property type="protein sequence ID" value="KAJ1896766.1"/>
    <property type="molecule type" value="Genomic_DNA"/>
</dbReference>
<comment type="caution">
    <text evidence="1">The sequence shown here is derived from an EMBL/GenBank/DDBJ whole genome shotgun (WGS) entry which is preliminary data.</text>
</comment>
<accession>A0ACC1IKF4</accession>
<keyword evidence="2" id="KW-1185">Reference proteome</keyword>
<dbReference type="Proteomes" id="UP001150581">
    <property type="component" value="Unassembled WGS sequence"/>
</dbReference>
<evidence type="ECO:0000313" key="2">
    <source>
        <dbReference type="Proteomes" id="UP001150581"/>
    </source>
</evidence>
<organism evidence="1 2">
    <name type="scientific">Kickxella alabastrina</name>
    <dbReference type="NCBI Taxonomy" id="61397"/>
    <lineage>
        <taxon>Eukaryota</taxon>
        <taxon>Fungi</taxon>
        <taxon>Fungi incertae sedis</taxon>
        <taxon>Zoopagomycota</taxon>
        <taxon>Kickxellomycotina</taxon>
        <taxon>Kickxellomycetes</taxon>
        <taxon>Kickxellales</taxon>
        <taxon>Kickxellaceae</taxon>
        <taxon>Kickxella</taxon>
    </lineage>
</organism>
<name>A0ACC1IKF4_9FUNG</name>
<protein>
    <submittedName>
        <fullName evidence="1">BAR adaptor protein Hob1</fullName>
    </submittedName>
</protein>
<sequence>MSWKGFKKALERMPHQLQSKIGRGAKTVDTDFDDLKARFIELEADTKQLFAQTAQFRDSIRATLLYQTSYLEQILAVYRPISTDPDGTAQPVGSYVDEGASPELLRVAEEFHRRVVAIKQSIEPQLGSLDISIVGPIQEMMAMMRNVHKVIQKRDHKMMDYDRHRVAVEKAEAKESTDGHRMLSEEKSYQKNSAQYQDAARQYTYFNDMLKAELKQMLDLRQAFIDPIFVKFFRIQHQLYDSLFREFSDAARNCPAFDLTTPVVVGWQNKWAKAEQSLSAIDLWGHGNMVVVPVKLDESKAGMMGTVRGTFSKKDKPAGYKPAAAGIFASQGGATPPSGSSSPYGTVSPYKGKDLLVPEPKPLPVAGNYPYGGANPNMASDKSPAMLGAAAGFGSGPVATFEAAKSPYGTYQSSFPPSSSSQQQHATPPPAAASPYIAHTAAPLPSYEPSAYSAAPAEKPMATLPSSSGSSGAQYVEALYDYVAQAQGDLEFKEGDRIELLKRTEAKDDWWTGRLRGVVGVFPGTYVTDPK</sequence>
<reference evidence="1" key="1">
    <citation type="submission" date="2022-07" db="EMBL/GenBank/DDBJ databases">
        <title>Phylogenomic reconstructions and comparative analyses of Kickxellomycotina fungi.</title>
        <authorList>
            <person name="Reynolds N.K."/>
            <person name="Stajich J.E."/>
            <person name="Barry K."/>
            <person name="Grigoriev I.V."/>
            <person name="Crous P."/>
            <person name="Smith M.E."/>
        </authorList>
    </citation>
    <scope>NUCLEOTIDE SEQUENCE</scope>
    <source>
        <strain evidence="1">Benny 63K</strain>
    </source>
</reference>